<protein>
    <submittedName>
        <fullName evidence="2">Uncharacterized protein</fullName>
    </submittedName>
</protein>
<dbReference type="EMBL" id="CYGY02000024">
    <property type="protein sequence ID" value="SIT40456.1"/>
    <property type="molecule type" value="Genomic_DNA"/>
</dbReference>
<evidence type="ECO:0000256" key="1">
    <source>
        <dbReference type="SAM" id="Phobius"/>
    </source>
</evidence>
<reference evidence="2" key="1">
    <citation type="submission" date="2016-12" db="EMBL/GenBank/DDBJ databases">
        <authorList>
            <person name="Moulin L."/>
        </authorList>
    </citation>
    <scope>NUCLEOTIDE SEQUENCE [LARGE SCALE GENOMIC DNA]</scope>
    <source>
        <strain evidence="2">STM 7183</strain>
    </source>
</reference>
<name>A0A1N7RZF7_9BURK</name>
<proteinExistence type="predicted"/>
<evidence type="ECO:0000313" key="2">
    <source>
        <dbReference type="EMBL" id="SIT40456.1"/>
    </source>
</evidence>
<keyword evidence="1" id="KW-0812">Transmembrane</keyword>
<evidence type="ECO:0000313" key="3">
    <source>
        <dbReference type="Proteomes" id="UP000195569"/>
    </source>
</evidence>
<dbReference type="Proteomes" id="UP000195569">
    <property type="component" value="Unassembled WGS sequence"/>
</dbReference>
<feature type="transmembrane region" description="Helical" evidence="1">
    <location>
        <begin position="26"/>
        <end position="49"/>
    </location>
</feature>
<organism evidence="2 3">
    <name type="scientific">Paraburkholderia piptadeniae</name>
    <dbReference type="NCBI Taxonomy" id="1701573"/>
    <lineage>
        <taxon>Bacteria</taxon>
        <taxon>Pseudomonadati</taxon>
        <taxon>Pseudomonadota</taxon>
        <taxon>Betaproteobacteria</taxon>
        <taxon>Burkholderiales</taxon>
        <taxon>Burkholderiaceae</taxon>
        <taxon>Paraburkholderia</taxon>
    </lineage>
</organism>
<keyword evidence="1" id="KW-1133">Transmembrane helix</keyword>
<keyword evidence="1" id="KW-0472">Membrane</keyword>
<comment type="caution">
    <text evidence="2">The sequence shown here is derived from an EMBL/GenBank/DDBJ whole genome shotgun (WGS) entry which is preliminary data.</text>
</comment>
<dbReference type="AlphaFoldDB" id="A0A1N7RZF7"/>
<keyword evidence="3" id="KW-1185">Reference proteome</keyword>
<gene>
    <name evidence="2" type="ORF">BN2476_240165</name>
</gene>
<sequence length="50" mass="5424">MSGDERAASTYYFVTPPIRQVDEMPYPYNLAVAAGLMIVVLTCSLALALT</sequence>
<accession>A0A1N7RZF7</accession>